<dbReference type="SMART" id="SM00482">
    <property type="entry name" value="POLAc"/>
    <property type="match status" value="1"/>
</dbReference>
<comment type="catalytic activity">
    <reaction evidence="15 17">
        <text>DNA(n) + a 2'-deoxyribonucleoside 5'-triphosphate = DNA(n+1) + diphosphate</text>
        <dbReference type="Rhea" id="RHEA:22508"/>
        <dbReference type="Rhea" id="RHEA-COMP:17339"/>
        <dbReference type="Rhea" id="RHEA-COMP:17340"/>
        <dbReference type="ChEBI" id="CHEBI:33019"/>
        <dbReference type="ChEBI" id="CHEBI:61560"/>
        <dbReference type="ChEBI" id="CHEBI:173112"/>
        <dbReference type="EC" id="2.7.7.7"/>
    </reaction>
</comment>
<keyword evidence="10 17" id="KW-0378">Hydrolase</keyword>
<dbReference type="NCBIfam" id="TIGR00593">
    <property type="entry name" value="pola"/>
    <property type="match status" value="1"/>
</dbReference>
<keyword evidence="9 17" id="KW-0227">DNA damage</keyword>
<evidence type="ECO:0000256" key="11">
    <source>
        <dbReference type="ARBA" id="ARBA00022839"/>
    </source>
</evidence>
<protein>
    <recommendedName>
        <fullName evidence="4 16">DNA polymerase I</fullName>
        <ecNumber evidence="3 16">2.7.7.7</ecNumber>
    </recommendedName>
</protein>
<dbReference type="SMART" id="SM00475">
    <property type="entry name" value="53EXOc"/>
    <property type="match status" value="1"/>
</dbReference>
<evidence type="ECO:0000256" key="1">
    <source>
        <dbReference type="ARBA" id="ARBA00007705"/>
    </source>
</evidence>
<evidence type="ECO:0000256" key="13">
    <source>
        <dbReference type="ARBA" id="ARBA00023125"/>
    </source>
</evidence>
<dbReference type="InterPro" id="IPR043502">
    <property type="entry name" value="DNA/RNA_pol_sf"/>
</dbReference>
<dbReference type="InterPro" id="IPR019760">
    <property type="entry name" value="DNA-dir_DNA_pol_A_CS"/>
</dbReference>
<keyword evidence="11 17" id="KW-0269">Exonuclease</keyword>
<dbReference type="AlphaFoldDB" id="A0A2K8L4P9"/>
<evidence type="ECO:0000313" key="21">
    <source>
        <dbReference type="EMBL" id="ATX81209.1"/>
    </source>
</evidence>
<dbReference type="InterPro" id="IPR036397">
    <property type="entry name" value="RNaseH_sf"/>
</dbReference>
<accession>A0A2K8L4P9</accession>
<dbReference type="PROSITE" id="PS00447">
    <property type="entry name" value="DNA_POLYMERASE_A"/>
    <property type="match status" value="1"/>
</dbReference>
<dbReference type="Gene3D" id="3.40.50.1010">
    <property type="entry name" value="5'-nuclease"/>
    <property type="match status" value="1"/>
</dbReference>
<evidence type="ECO:0000313" key="22">
    <source>
        <dbReference type="Proteomes" id="UP000231637"/>
    </source>
</evidence>
<dbReference type="Pfam" id="PF01612">
    <property type="entry name" value="DNA_pol_A_exo1"/>
    <property type="match status" value="1"/>
</dbReference>
<dbReference type="SMART" id="SM00474">
    <property type="entry name" value="35EXOc"/>
    <property type="match status" value="1"/>
</dbReference>
<dbReference type="InterPro" id="IPR018320">
    <property type="entry name" value="DNA_polymerase_1"/>
</dbReference>
<dbReference type="Pfam" id="PF00476">
    <property type="entry name" value="DNA_pol_A"/>
    <property type="match status" value="1"/>
</dbReference>
<dbReference type="Pfam" id="PF01367">
    <property type="entry name" value="5_3_exonuc"/>
    <property type="match status" value="1"/>
</dbReference>
<keyword evidence="13 17" id="KW-0238">DNA-binding</keyword>
<dbReference type="PANTHER" id="PTHR10133:SF27">
    <property type="entry name" value="DNA POLYMERASE NU"/>
    <property type="match status" value="1"/>
</dbReference>
<dbReference type="GO" id="GO:0008409">
    <property type="term" value="F:5'-3' exonuclease activity"/>
    <property type="evidence" value="ECO:0007669"/>
    <property type="project" value="UniProtKB-UniRule"/>
</dbReference>
<evidence type="ECO:0000256" key="16">
    <source>
        <dbReference type="NCBIfam" id="TIGR00593"/>
    </source>
</evidence>
<dbReference type="SUPFAM" id="SSF47807">
    <property type="entry name" value="5' to 3' exonuclease, C-terminal subdomain"/>
    <property type="match status" value="1"/>
</dbReference>
<comment type="subunit">
    <text evidence="2">Single-chain monomer with multiple functions.</text>
</comment>
<dbReference type="EMBL" id="CP018800">
    <property type="protein sequence ID" value="ATX81209.1"/>
    <property type="molecule type" value="Genomic_DNA"/>
</dbReference>
<dbReference type="Gene3D" id="3.30.70.370">
    <property type="match status" value="1"/>
</dbReference>
<dbReference type="GO" id="GO:0003677">
    <property type="term" value="F:DNA binding"/>
    <property type="evidence" value="ECO:0007669"/>
    <property type="project" value="UniProtKB-UniRule"/>
</dbReference>
<keyword evidence="14 17" id="KW-0234">DNA repair</keyword>
<keyword evidence="5 17" id="KW-0808">Transferase</keyword>
<dbReference type="CDD" id="cd09859">
    <property type="entry name" value="PIN_53EXO"/>
    <property type="match status" value="1"/>
</dbReference>
<dbReference type="SUPFAM" id="SSF56672">
    <property type="entry name" value="DNA/RNA polymerases"/>
    <property type="match status" value="1"/>
</dbReference>
<evidence type="ECO:0000256" key="7">
    <source>
        <dbReference type="ARBA" id="ARBA00022705"/>
    </source>
</evidence>
<dbReference type="InterPro" id="IPR002562">
    <property type="entry name" value="3'-5'_exonuclease_dom"/>
</dbReference>
<dbReference type="InterPro" id="IPR002421">
    <property type="entry name" value="5-3_exonuclease"/>
</dbReference>
<dbReference type="InterPro" id="IPR029060">
    <property type="entry name" value="PIN-like_dom_sf"/>
</dbReference>
<dbReference type="InterPro" id="IPR020046">
    <property type="entry name" value="5-3_exonucl_a-hlix_arch_N"/>
</dbReference>
<dbReference type="InterPro" id="IPR008918">
    <property type="entry name" value="HhH2"/>
</dbReference>
<dbReference type="SUPFAM" id="SSF88723">
    <property type="entry name" value="PIN domain-like"/>
    <property type="match status" value="1"/>
</dbReference>
<dbReference type="Proteomes" id="UP000231637">
    <property type="component" value="Chromosome"/>
</dbReference>
<reference evidence="21 22" key="1">
    <citation type="submission" date="2016-12" db="EMBL/GenBank/DDBJ databases">
        <title>Isolation and genomic insights into novel planktonic Zetaproteobacteria from stratified waters of the Chesapeake Bay.</title>
        <authorList>
            <person name="McAllister S.M."/>
            <person name="Kato S."/>
            <person name="Chan C.S."/>
            <person name="Chiu B.K."/>
            <person name="Field E.K."/>
        </authorList>
    </citation>
    <scope>NUCLEOTIDE SEQUENCE [LARGE SCALE GENOMIC DNA]</scope>
    <source>
        <strain evidence="21 22">CP-8</strain>
    </source>
</reference>
<dbReference type="OrthoDB" id="5287280at2"/>
<dbReference type="FunFam" id="3.40.50.1010:FF:000001">
    <property type="entry name" value="DNA polymerase I"/>
    <property type="match status" value="1"/>
</dbReference>
<dbReference type="RefSeq" id="WP_100264703.1">
    <property type="nucleotide sequence ID" value="NZ_CP018800.1"/>
</dbReference>
<evidence type="ECO:0000256" key="17">
    <source>
        <dbReference type="RuleBase" id="RU004460"/>
    </source>
</evidence>
<evidence type="ECO:0000256" key="5">
    <source>
        <dbReference type="ARBA" id="ARBA00022679"/>
    </source>
</evidence>
<evidence type="ECO:0000256" key="4">
    <source>
        <dbReference type="ARBA" id="ARBA00020311"/>
    </source>
</evidence>
<dbReference type="FunFam" id="1.20.1060.10:FF:000001">
    <property type="entry name" value="DNA polymerase I"/>
    <property type="match status" value="1"/>
</dbReference>
<gene>
    <name evidence="17" type="primary">polA</name>
    <name evidence="21" type="ORF">Ga0123462_0334</name>
</gene>
<dbReference type="Pfam" id="PF02739">
    <property type="entry name" value="5_3_exonuc_N"/>
    <property type="match status" value="1"/>
</dbReference>
<comment type="function">
    <text evidence="17">In addition to polymerase activity, this DNA polymerase exhibits 3'-5' and 5'-3' exonuclease activity.</text>
</comment>
<dbReference type="InterPro" id="IPR012337">
    <property type="entry name" value="RNaseH-like_sf"/>
</dbReference>
<proteinExistence type="inferred from homology"/>
<keyword evidence="8" id="KW-0540">Nuclease</keyword>
<dbReference type="FunFam" id="1.10.150.20:FF:000002">
    <property type="entry name" value="DNA polymerase I"/>
    <property type="match status" value="1"/>
</dbReference>
<dbReference type="Gene3D" id="1.20.1060.10">
    <property type="entry name" value="Taq DNA Polymerase, Chain T, domain 4"/>
    <property type="match status" value="1"/>
</dbReference>
<evidence type="ECO:0000256" key="8">
    <source>
        <dbReference type="ARBA" id="ARBA00022722"/>
    </source>
</evidence>
<evidence type="ECO:0000256" key="6">
    <source>
        <dbReference type="ARBA" id="ARBA00022695"/>
    </source>
</evidence>
<dbReference type="Gene3D" id="1.10.150.20">
    <property type="entry name" value="5' to 3' exonuclease, C-terminal subdomain"/>
    <property type="match status" value="2"/>
</dbReference>
<comment type="similarity">
    <text evidence="1 17">Belongs to the DNA polymerase type-A family.</text>
</comment>
<dbReference type="InterPro" id="IPR001098">
    <property type="entry name" value="DNA-dir_DNA_pol_A_palm_dom"/>
</dbReference>
<evidence type="ECO:0000256" key="15">
    <source>
        <dbReference type="ARBA" id="ARBA00049244"/>
    </source>
</evidence>
<dbReference type="NCBIfam" id="NF004397">
    <property type="entry name" value="PRK05755.1"/>
    <property type="match status" value="1"/>
</dbReference>
<dbReference type="CDD" id="cd08637">
    <property type="entry name" value="DNA_pol_A_pol_I_C"/>
    <property type="match status" value="1"/>
</dbReference>
<dbReference type="InterPro" id="IPR002298">
    <property type="entry name" value="DNA_polymerase_A"/>
</dbReference>
<name>A0A2K8L4P9_9PROT</name>
<evidence type="ECO:0000256" key="14">
    <source>
        <dbReference type="ARBA" id="ARBA00023204"/>
    </source>
</evidence>
<dbReference type="InterPro" id="IPR036279">
    <property type="entry name" value="5-3_exonuclease_C_sf"/>
</dbReference>
<keyword evidence="22" id="KW-1185">Reference proteome</keyword>
<evidence type="ECO:0000256" key="9">
    <source>
        <dbReference type="ARBA" id="ARBA00022763"/>
    </source>
</evidence>
<organism evidence="21 22">
    <name type="scientific">Mariprofundus ferrinatatus</name>
    <dbReference type="NCBI Taxonomy" id="1921087"/>
    <lineage>
        <taxon>Bacteria</taxon>
        <taxon>Pseudomonadati</taxon>
        <taxon>Pseudomonadota</taxon>
        <taxon>Candidatius Mariprofundia</taxon>
        <taxon>Mariprofundales</taxon>
        <taxon>Mariprofundaceae</taxon>
        <taxon>Mariprofundus</taxon>
    </lineage>
</organism>
<dbReference type="GO" id="GO:0003887">
    <property type="term" value="F:DNA-directed DNA polymerase activity"/>
    <property type="evidence" value="ECO:0007669"/>
    <property type="project" value="UniProtKB-UniRule"/>
</dbReference>
<dbReference type="SMART" id="SM00279">
    <property type="entry name" value="HhH2"/>
    <property type="match status" value="1"/>
</dbReference>
<evidence type="ECO:0000256" key="2">
    <source>
        <dbReference type="ARBA" id="ARBA00011541"/>
    </source>
</evidence>
<dbReference type="KEGG" id="mfn:Ga0123462_0334"/>
<evidence type="ECO:0000259" key="20">
    <source>
        <dbReference type="SMART" id="SM00482"/>
    </source>
</evidence>
<dbReference type="CDD" id="cd06139">
    <property type="entry name" value="DNA_polA_I_Ecoli_like_exo"/>
    <property type="match status" value="1"/>
</dbReference>
<dbReference type="GO" id="GO:0006261">
    <property type="term" value="P:DNA-templated DNA replication"/>
    <property type="evidence" value="ECO:0007669"/>
    <property type="project" value="UniProtKB-UniRule"/>
</dbReference>
<dbReference type="GO" id="GO:0008408">
    <property type="term" value="F:3'-5' exonuclease activity"/>
    <property type="evidence" value="ECO:0007669"/>
    <property type="project" value="UniProtKB-UniRule"/>
</dbReference>
<evidence type="ECO:0000259" key="18">
    <source>
        <dbReference type="SMART" id="SM00474"/>
    </source>
</evidence>
<dbReference type="PANTHER" id="PTHR10133">
    <property type="entry name" value="DNA POLYMERASE I"/>
    <property type="match status" value="1"/>
</dbReference>
<feature type="domain" description="5'-3' exonuclease" evidence="19">
    <location>
        <begin position="1"/>
        <end position="258"/>
    </location>
</feature>
<dbReference type="EC" id="2.7.7.7" evidence="3 16"/>
<dbReference type="PRINTS" id="PR00868">
    <property type="entry name" value="DNAPOLI"/>
</dbReference>
<feature type="domain" description="3'-5' exonuclease" evidence="18">
    <location>
        <begin position="321"/>
        <end position="512"/>
    </location>
</feature>
<dbReference type="GO" id="GO:0006302">
    <property type="term" value="P:double-strand break repair"/>
    <property type="evidence" value="ECO:0007669"/>
    <property type="project" value="TreeGrafter"/>
</dbReference>
<dbReference type="FunFam" id="1.10.150.20:FF:000003">
    <property type="entry name" value="DNA polymerase I"/>
    <property type="match status" value="1"/>
</dbReference>
<feature type="domain" description="DNA-directed DNA polymerase family A palm" evidence="20">
    <location>
        <begin position="680"/>
        <end position="886"/>
    </location>
</feature>
<sequence length="924" mass="101513">MPHLVLIDGPNYVFRAFHAVRHNLTNSKGEPTNAVFGYVQMLKSVLKDLNPTHVAVAFDPKGGTFRNEMYKEYKAHRPPMPEDLAAQWPWILDITDAFRLNRICIDNYEADDVIATLAKQAEAKGWDVTIVSTDKDLMQLVSDHVWMRDTMKGIDYGIDEVKEKWGVGPDRIQDLLALAGDSADNIPGVPGIGPKTAVQLLEAYGDLEGVLSSAPEIKQNKRRENLIEFADDARLSYRLVALEEQAPVGLKLEELAVDGMDREHLKALFTRLEFRRFLADLDGAAELTQTTSAAMTQKHAAEPSPAAADVKNTAPVAPRRDILVDDSAKLSDLLNALNGAELIAMDTETTSLATHSAELVGLSFAVRAAEAWYVPVGHRAADLLASTPKQLPLPEVLAALKPILEDKSKAKCGHNLKYDAQVLRRAGIELAGITADSMLLAYCLYPAKYPPRLDAVAEDYLGHNCISYEEVAGKGAKQICFDQVSIEQALPYACEDAEIAFRLTGLLRDRLEAENRLSRHDGIELPLSRVLADMEWKGTRIDAEKLAELSSRFGDRIRELESAIHAAAGEEFNIQSPKQLGTLLFEQLAIPGGKKTKSGQWATGQEVLEGLAEEHEVPRLILEVRQLSKLKSTYTDALPKLIHPASGRVHTSFNQAITTTGRLSSTDPNLQNIPIRSAEGREIRKAFVAEPGNTLIAADYSQIELRLMAHFSGDTALCSAFAHNADIHAATAAAVNDIDLADVTGEMRRRAKIINFGILYGMSAFGLAKQLGVGRGEAAEFINAYFDRYPAVRGFMDETLEKARQQGFIETLLGHRVMLPEISSKNGMRRAYAERTAINAPLQGSAADIIKVAMIDLHHRLKSESPESAITLQVHDELVVEAPHQQVESVSAIVRETMESAVKLHVPLTVDIGIGSSWFEAHRL</sequence>
<evidence type="ECO:0000256" key="12">
    <source>
        <dbReference type="ARBA" id="ARBA00022932"/>
    </source>
</evidence>
<evidence type="ECO:0000259" key="19">
    <source>
        <dbReference type="SMART" id="SM00475"/>
    </source>
</evidence>
<dbReference type="InterPro" id="IPR020045">
    <property type="entry name" value="DNA_polI_H3TH"/>
</dbReference>
<evidence type="ECO:0000256" key="10">
    <source>
        <dbReference type="ARBA" id="ARBA00022801"/>
    </source>
</evidence>
<dbReference type="CDD" id="cd09898">
    <property type="entry name" value="H3TH_53EXO"/>
    <property type="match status" value="1"/>
</dbReference>
<dbReference type="SUPFAM" id="SSF53098">
    <property type="entry name" value="Ribonuclease H-like"/>
    <property type="match status" value="1"/>
</dbReference>
<evidence type="ECO:0000256" key="3">
    <source>
        <dbReference type="ARBA" id="ARBA00012417"/>
    </source>
</evidence>
<keyword evidence="7 17" id="KW-0235">DNA replication</keyword>
<keyword evidence="12 17" id="KW-0239">DNA-directed DNA polymerase</keyword>
<keyword evidence="6 17" id="KW-0548">Nucleotidyltransferase</keyword>
<dbReference type="Gene3D" id="3.30.420.10">
    <property type="entry name" value="Ribonuclease H-like superfamily/Ribonuclease H"/>
    <property type="match status" value="1"/>
</dbReference>